<dbReference type="Gene3D" id="1.25.40.10">
    <property type="entry name" value="Tetratricopeptide repeat domain"/>
    <property type="match status" value="1"/>
</dbReference>
<dbReference type="SMART" id="SM00028">
    <property type="entry name" value="TPR"/>
    <property type="match status" value="1"/>
</dbReference>
<dbReference type="InterPro" id="IPR011990">
    <property type="entry name" value="TPR-like_helical_dom_sf"/>
</dbReference>
<feature type="repeat" description="TPR" evidence="1">
    <location>
        <begin position="255"/>
        <end position="288"/>
    </location>
</feature>
<dbReference type="RefSeq" id="WP_275111034.1">
    <property type="nucleotide sequence ID" value="NZ_JAKJSC010000005.1"/>
</dbReference>
<evidence type="ECO:0000313" key="3">
    <source>
        <dbReference type="Proteomes" id="UP001528920"/>
    </source>
</evidence>
<evidence type="ECO:0000313" key="2">
    <source>
        <dbReference type="EMBL" id="MDE5419705.1"/>
    </source>
</evidence>
<dbReference type="PROSITE" id="PS50293">
    <property type="entry name" value="TPR_REGION"/>
    <property type="match status" value="1"/>
</dbReference>
<organism evidence="2 3">
    <name type="scientific">Paralabilibaculum antarcticum</name>
    <dbReference type="NCBI Taxonomy" id="2912572"/>
    <lineage>
        <taxon>Bacteria</taxon>
        <taxon>Pseudomonadati</taxon>
        <taxon>Bacteroidota</taxon>
        <taxon>Bacteroidia</taxon>
        <taxon>Marinilabiliales</taxon>
        <taxon>Marinifilaceae</taxon>
        <taxon>Paralabilibaculum</taxon>
    </lineage>
</organism>
<name>A0ABT5VWC6_9BACT</name>
<evidence type="ECO:0000256" key="1">
    <source>
        <dbReference type="PROSITE-ProRule" id="PRU00339"/>
    </source>
</evidence>
<dbReference type="InterPro" id="IPR019734">
    <property type="entry name" value="TPR_rpt"/>
</dbReference>
<sequence length="300" mass="34383">MRSKPMRSIVLLAIICGLISCNSKNEKTQEKIADNQELIEIYKADQGDRRTDKIDWNVVGKRDSIRKARVSELLDSNKVLTSQDYHHAAMLFQHGGDSIAYGMAVKLMKKSIELDSTANKWLLAAAIDRNLLSRQKPQIYGTQYWRMNDEPWEMRDMDTTLITDAERIEYGVGTLAQQKEKLKQMNRKKLNELVKEGKTTDELIQFIKSEDPDLSKYDISERGVNSFAYELWAQGKEKEALKVFKLNTELYPKGYNAFDSYGECLLKLGDKANAIKAYQKSLELNPKNKNAEKVLAEINS</sequence>
<dbReference type="Pfam" id="PF00515">
    <property type="entry name" value="TPR_1"/>
    <property type="match status" value="1"/>
</dbReference>
<keyword evidence="1" id="KW-0802">TPR repeat</keyword>
<accession>A0ABT5VWC6</accession>
<dbReference type="PROSITE" id="PS50005">
    <property type="entry name" value="TPR"/>
    <property type="match status" value="1"/>
</dbReference>
<gene>
    <name evidence="2" type="ORF">L3049_17060</name>
</gene>
<dbReference type="SUPFAM" id="SSF48452">
    <property type="entry name" value="TPR-like"/>
    <property type="match status" value="1"/>
</dbReference>
<keyword evidence="3" id="KW-1185">Reference proteome</keyword>
<reference evidence="2 3" key="1">
    <citation type="submission" date="2022-01" db="EMBL/GenBank/DDBJ databases">
        <title>Labilibaculum sp. nov, a marine bacterium isolated from Antarctica.</title>
        <authorList>
            <person name="Dai W."/>
        </authorList>
    </citation>
    <scope>NUCLEOTIDE SEQUENCE [LARGE SCALE GENOMIC DNA]</scope>
    <source>
        <strain evidence="2 3">DW002</strain>
    </source>
</reference>
<dbReference type="EMBL" id="JAKJSC010000005">
    <property type="protein sequence ID" value="MDE5419705.1"/>
    <property type="molecule type" value="Genomic_DNA"/>
</dbReference>
<protein>
    <submittedName>
        <fullName evidence="2">Tetratricopeptide repeat protein</fullName>
    </submittedName>
</protein>
<dbReference type="PROSITE" id="PS51257">
    <property type="entry name" value="PROKAR_LIPOPROTEIN"/>
    <property type="match status" value="1"/>
</dbReference>
<comment type="caution">
    <text evidence="2">The sequence shown here is derived from an EMBL/GenBank/DDBJ whole genome shotgun (WGS) entry which is preliminary data.</text>
</comment>
<proteinExistence type="predicted"/>
<dbReference type="Proteomes" id="UP001528920">
    <property type="component" value="Unassembled WGS sequence"/>
</dbReference>